<feature type="region of interest" description="Disordered" evidence="2">
    <location>
        <begin position="1"/>
        <end position="33"/>
    </location>
</feature>
<accession>A0A452YZ92</accession>
<dbReference type="PANTHER" id="PTHR31197">
    <property type="entry name" value="OS01G0612600 PROTEIN"/>
    <property type="match status" value="1"/>
</dbReference>
<reference evidence="4" key="3">
    <citation type="journal article" date="2017" name="Nature">
        <title>Genome sequence of the progenitor of the wheat D genome Aegilops tauschii.</title>
        <authorList>
            <person name="Luo M.C."/>
            <person name="Gu Y.Q."/>
            <person name="Puiu D."/>
            <person name="Wang H."/>
            <person name="Twardziok S.O."/>
            <person name="Deal K.R."/>
            <person name="Huo N."/>
            <person name="Zhu T."/>
            <person name="Wang L."/>
            <person name="Wang Y."/>
            <person name="McGuire P.E."/>
            <person name="Liu S."/>
            <person name="Long H."/>
            <person name="Ramasamy R.K."/>
            <person name="Rodriguez J.C."/>
            <person name="Van S.L."/>
            <person name="Yuan L."/>
            <person name="Wang Z."/>
            <person name="Xia Z."/>
            <person name="Xiao L."/>
            <person name="Anderson O.D."/>
            <person name="Ouyang S."/>
            <person name="Liang Y."/>
            <person name="Zimin A.V."/>
            <person name="Pertea G."/>
            <person name="Qi P."/>
            <person name="Bennetzen J.L."/>
            <person name="Dai X."/>
            <person name="Dawson M.W."/>
            <person name="Muller H.G."/>
            <person name="Kugler K."/>
            <person name="Rivarola-Duarte L."/>
            <person name="Spannagl M."/>
            <person name="Mayer K.F.X."/>
            <person name="Lu F.H."/>
            <person name="Bevan M.W."/>
            <person name="Leroy P."/>
            <person name="Li P."/>
            <person name="You F.M."/>
            <person name="Sun Q."/>
            <person name="Liu Z."/>
            <person name="Lyons E."/>
            <person name="Wicker T."/>
            <person name="Salzberg S.L."/>
            <person name="Devos K.M."/>
            <person name="Dvorak J."/>
        </authorList>
    </citation>
    <scope>NUCLEOTIDE SEQUENCE [LARGE SCALE GENOMIC DNA]</scope>
    <source>
        <strain evidence="4">cv. AL8/78</strain>
    </source>
</reference>
<reference evidence="4" key="5">
    <citation type="journal article" date="2021" name="G3 (Bethesda)">
        <title>Aegilops tauschii genome assembly Aet v5.0 features greater sequence contiguity and improved annotation.</title>
        <authorList>
            <person name="Wang L."/>
            <person name="Zhu T."/>
            <person name="Rodriguez J.C."/>
            <person name="Deal K.R."/>
            <person name="Dubcovsky J."/>
            <person name="McGuire P.E."/>
            <person name="Lux T."/>
            <person name="Spannagl M."/>
            <person name="Mayer K.F.X."/>
            <person name="Baldrich P."/>
            <person name="Meyers B.C."/>
            <person name="Huo N."/>
            <person name="Gu Y.Q."/>
            <person name="Zhou H."/>
            <person name="Devos K.M."/>
            <person name="Bennetzen J.L."/>
            <person name="Unver T."/>
            <person name="Budak H."/>
            <person name="Gulick P.J."/>
            <person name="Galiba G."/>
            <person name="Kalapos B."/>
            <person name="Nelson D.R."/>
            <person name="Li P."/>
            <person name="You F.M."/>
            <person name="Luo M.C."/>
            <person name="Dvorak J."/>
        </authorList>
    </citation>
    <scope>NUCLEOTIDE SEQUENCE [LARGE SCALE GENOMIC DNA]</scope>
    <source>
        <strain evidence="4">cv. AL8/78</strain>
    </source>
</reference>
<dbReference type="Pfam" id="PF07800">
    <property type="entry name" value="DUF1644"/>
    <property type="match status" value="1"/>
</dbReference>
<evidence type="ECO:0000313" key="5">
    <source>
        <dbReference type="Proteomes" id="UP000015105"/>
    </source>
</evidence>
<name>A0A452YZ92_AEGTS</name>
<dbReference type="GO" id="GO:0008270">
    <property type="term" value="F:zinc ion binding"/>
    <property type="evidence" value="ECO:0007669"/>
    <property type="project" value="UniProtKB-KW"/>
</dbReference>
<dbReference type="EnsemblPlants" id="AET1Gv20580300.2">
    <property type="protein sequence ID" value="AET1Gv20580300.2"/>
    <property type="gene ID" value="AET1Gv20580300"/>
</dbReference>
<protein>
    <recommendedName>
        <fullName evidence="3">C2H2-type domain-containing protein</fullName>
    </recommendedName>
</protein>
<proteinExistence type="predicted"/>
<dbReference type="InterPro" id="IPR012866">
    <property type="entry name" value="DUF1644"/>
</dbReference>
<evidence type="ECO:0000313" key="4">
    <source>
        <dbReference type="EnsemblPlants" id="AET1Gv20580300.2"/>
    </source>
</evidence>
<sequence length="468" mass="53282">QYPSPPTCSTTGKIPERKAPKQEKADEEGRPNPICGLVKPPISIVSILSRLLTLKRAEPTPAAFDFKMTSKKSNRPTVTSCTALHMEWDRISCPICMEQPHNAVLLICSSYKNGCRSYICNTSHRHSNCLDRFREMNGDSKVRDSHSTSSVLSNSNNRTVQPRSHYSTISRHLLSPSLRRHIDNANNQESANSTPFLGESSIIMQECHDAVQISVDMKCPLCRGSVSGWIPAGEVRKYLDEKLRCCSHDCCKFVGSYEQLREHARTAHLLAKPALVDISRKRSWDRLEREQEFGDVISAIRSQNPGAVIVGDYVIETRDAMSPDEDSGEESGDEWWSPAQDQVESPDNRHRAPRPWLNGRLGSPTIWPDGRHAFPRFLPQPRPFSDRRSSRADWQGIRRSSAQSWLRQGFSNRHSRHTSSYRGYRHGIFDRRYAGNNRAGIDRRQDGPTFPPGRRQRLRYTQRSQHDP</sequence>
<feature type="domain" description="C2H2-type" evidence="3">
    <location>
        <begin position="244"/>
        <end position="273"/>
    </location>
</feature>
<evidence type="ECO:0000256" key="1">
    <source>
        <dbReference type="PROSITE-ProRule" id="PRU00042"/>
    </source>
</evidence>
<evidence type="ECO:0000256" key="2">
    <source>
        <dbReference type="SAM" id="MobiDB-lite"/>
    </source>
</evidence>
<dbReference type="Gramene" id="AET1Gv20580300.2">
    <property type="protein sequence ID" value="AET1Gv20580300.2"/>
    <property type="gene ID" value="AET1Gv20580300"/>
</dbReference>
<feature type="compositionally biased region" description="Acidic residues" evidence="2">
    <location>
        <begin position="322"/>
        <end position="333"/>
    </location>
</feature>
<feature type="compositionally biased region" description="Basic and acidic residues" evidence="2">
    <location>
        <begin position="14"/>
        <end position="30"/>
    </location>
</feature>
<keyword evidence="1" id="KW-0863">Zinc-finger</keyword>
<reference evidence="5" key="1">
    <citation type="journal article" date="2014" name="Science">
        <title>Ancient hybridizations among the ancestral genomes of bread wheat.</title>
        <authorList>
            <consortium name="International Wheat Genome Sequencing Consortium,"/>
            <person name="Marcussen T."/>
            <person name="Sandve S.R."/>
            <person name="Heier L."/>
            <person name="Spannagl M."/>
            <person name="Pfeifer M."/>
            <person name="Jakobsen K.S."/>
            <person name="Wulff B.B."/>
            <person name="Steuernagel B."/>
            <person name="Mayer K.F."/>
            <person name="Olsen O.A."/>
        </authorList>
    </citation>
    <scope>NUCLEOTIDE SEQUENCE [LARGE SCALE GENOMIC DNA]</scope>
    <source>
        <strain evidence="5">cv. AL8/78</strain>
    </source>
</reference>
<dbReference type="PANTHER" id="PTHR31197:SF7">
    <property type="entry name" value="OS07G0419800 PROTEIN"/>
    <property type="match status" value="1"/>
</dbReference>
<reference evidence="5" key="2">
    <citation type="journal article" date="2017" name="Nat. Plants">
        <title>The Aegilops tauschii genome reveals multiple impacts of transposons.</title>
        <authorList>
            <person name="Zhao G."/>
            <person name="Zou C."/>
            <person name="Li K."/>
            <person name="Wang K."/>
            <person name="Li T."/>
            <person name="Gao L."/>
            <person name="Zhang X."/>
            <person name="Wang H."/>
            <person name="Yang Z."/>
            <person name="Liu X."/>
            <person name="Jiang W."/>
            <person name="Mao L."/>
            <person name="Kong X."/>
            <person name="Jiao Y."/>
            <person name="Jia J."/>
        </authorList>
    </citation>
    <scope>NUCLEOTIDE SEQUENCE [LARGE SCALE GENOMIC DNA]</scope>
    <source>
        <strain evidence="5">cv. AL8/78</strain>
    </source>
</reference>
<feature type="region of interest" description="Disordered" evidence="2">
    <location>
        <begin position="434"/>
        <end position="468"/>
    </location>
</feature>
<evidence type="ECO:0000259" key="3">
    <source>
        <dbReference type="PROSITE" id="PS50157"/>
    </source>
</evidence>
<keyword evidence="5" id="KW-1185">Reference proteome</keyword>
<dbReference type="PROSITE" id="PS50157">
    <property type="entry name" value="ZINC_FINGER_C2H2_2"/>
    <property type="match status" value="1"/>
</dbReference>
<feature type="region of interest" description="Disordered" evidence="2">
    <location>
        <begin position="140"/>
        <end position="166"/>
    </location>
</feature>
<keyword evidence="1" id="KW-0862">Zinc</keyword>
<dbReference type="InterPro" id="IPR013087">
    <property type="entry name" value="Znf_C2H2_type"/>
</dbReference>
<organism evidence="4 5">
    <name type="scientific">Aegilops tauschii subsp. strangulata</name>
    <name type="common">Goatgrass</name>
    <dbReference type="NCBI Taxonomy" id="200361"/>
    <lineage>
        <taxon>Eukaryota</taxon>
        <taxon>Viridiplantae</taxon>
        <taxon>Streptophyta</taxon>
        <taxon>Embryophyta</taxon>
        <taxon>Tracheophyta</taxon>
        <taxon>Spermatophyta</taxon>
        <taxon>Magnoliopsida</taxon>
        <taxon>Liliopsida</taxon>
        <taxon>Poales</taxon>
        <taxon>Poaceae</taxon>
        <taxon>BOP clade</taxon>
        <taxon>Pooideae</taxon>
        <taxon>Triticodae</taxon>
        <taxon>Triticeae</taxon>
        <taxon>Triticinae</taxon>
        <taxon>Aegilops</taxon>
    </lineage>
</organism>
<reference evidence="4" key="4">
    <citation type="submission" date="2019-03" db="UniProtKB">
        <authorList>
            <consortium name="EnsemblPlants"/>
        </authorList>
    </citation>
    <scope>IDENTIFICATION</scope>
</reference>
<dbReference type="STRING" id="200361.A0A452YZ92"/>
<feature type="compositionally biased region" description="Low complexity" evidence="2">
    <location>
        <begin position="147"/>
        <end position="157"/>
    </location>
</feature>
<dbReference type="PROSITE" id="PS00028">
    <property type="entry name" value="ZINC_FINGER_C2H2_1"/>
    <property type="match status" value="1"/>
</dbReference>
<dbReference type="AlphaFoldDB" id="A0A452YZ92"/>
<dbReference type="Proteomes" id="UP000015105">
    <property type="component" value="Chromosome 1D"/>
</dbReference>
<feature type="region of interest" description="Disordered" evidence="2">
    <location>
        <begin position="321"/>
        <end position="357"/>
    </location>
</feature>
<keyword evidence="1" id="KW-0479">Metal-binding</keyword>